<dbReference type="Proteomes" id="UP000038802">
    <property type="component" value="Unassembled WGS sequence"/>
</dbReference>
<organism evidence="2 3">
    <name type="scientific">Mycobacterium tuberculosis</name>
    <dbReference type="NCBI Taxonomy" id="1773"/>
    <lineage>
        <taxon>Bacteria</taxon>
        <taxon>Bacillati</taxon>
        <taxon>Actinomycetota</taxon>
        <taxon>Actinomycetes</taxon>
        <taxon>Mycobacteriales</taxon>
        <taxon>Mycobacteriaceae</taxon>
        <taxon>Mycobacterium</taxon>
        <taxon>Mycobacterium tuberculosis complex</taxon>
    </lineage>
</organism>
<accession>A0A0U0QGB5</accession>
<sequence>MVEAAAAAFAARSVEPMFSTSAAADVKNSGTTTRNDTPPLRLDHHPCAHTAYPDAAFDISDFQ</sequence>
<evidence type="ECO:0000313" key="3">
    <source>
        <dbReference type="Proteomes" id="UP000038802"/>
    </source>
</evidence>
<feature type="compositionally biased region" description="Polar residues" evidence="1">
    <location>
        <begin position="20"/>
        <end position="36"/>
    </location>
</feature>
<dbReference type="AlphaFoldDB" id="A0A0U0QGB5"/>
<gene>
    <name evidence="2" type="ORF">ERS007703_01315</name>
</gene>
<proteinExistence type="predicted"/>
<reference evidence="3" key="1">
    <citation type="submission" date="2015-03" db="EMBL/GenBank/DDBJ databases">
        <authorList>
            <consortium name="Pathogen Informatics"/>
        </authorList>
    </citation>
    <scope>NUCLEOTIDE SEQUENCE [LARGE SCALE GENOMIC DNA]</scope>
    <source>
        <strain evidence="3">K00500041</strain>
    </source>
</reference>
<name>A0A0U0QGB5_MYCTX</name>
<evidence type="ECO:0000256" key="1">
    <source>
        <dbReference type="SAM" id="MobiDB-lite"/>
    </source>
</evidence>
<evidence type="ECO:0000313" key="2">
    <source>
        <dbReference type="EMBL" id="COV40136.1"/>
    </source>
</evidence>
<dbReference type="EMBL" id="CSAE01000107">
    <property type="protein sequence ID" value="COV40136.1"/>
    <property type="molecule type" value="Genomic_DNA"/>
</dbReference>
<protein>
    <submittedName>
        <fullName evidence="2">Uncharacterized protein</fullName>
    </submittedName>
</protein>
<feature type="region of interest" description="Disordered" evidence="1">
    <location>
        <begin position="20"/>
        <end position="46"/>
    </location>
</feature>